<comment type="caution">
    <text evidence="1">The sequence shown here is derived from an EMBL/GenBank/DDBJ whole genome shotgun (WGS) entry which is preliminary data.</text>
</comment>
<name>A0ABR3FEA2_9AGAR</name>
<organism evidence="1 3">
    <name type="scientific">Marasmius crinis-equi</name>
    <dbReference type="NCBI Taxonomy" id="585013"/>
    <lineage>
        <taxon>Eukaryota</taxon>
        <taxon>Fungi</taxon>
        <taxon>Dikarya</taxon>
        <taxon>Basidiomycota</taxon>
        <taxon>Agaricomycotina</taxon>
        <taxon>Agaricomycetes</taxon>
        <taxon>Agaricomycetidae</taxon>
        <taxon>Agaricales</taxon>
        <taxon>Marasmiineae</taxon>
        <taxon>Marasmiaceae</taxon>
        <taxon>Marasmius</taxon>
    </lineage>
</organism>
<sequence length="67" mass="7401">MCLSASKKYIYGLTSHDRTPLSGATLEYKALTLPVYKTDTESRKLMTSFTPRRISSGVETGQQKKGA</sequence>
<dbReference type="EMBL" id="JBAHYK010000478">
    <property type="protein sequence ID" value="KAL0573653.1"/>
    <property type="molecule type" value="Genomic_DNA"/>
</dbReference>
<proteinExistence type="predicted"/>
<evidence type="ECO:0000313" key="2">
    <source>
        <dbReference type="EMBL" id="KAL0577474.1"/>
    </source>
</evidence>
<accession>A0ABR3FEA2</accession>
<dbReference type="EMBL" id="JBAHYK010000153">
    <property type="protein sequence ID" value="KAL0577474.1"/>
    <property type="molecule type" value="Genomic_DNA"/>
</dbReference>
<dbReference type="Proteomes" id="UP001465976">
    <property type="component" value="Unassembled WGS sequence"/>
</dbReference>
<protein>
    <submittedName>
        <fullName evidence="1">Uncharacterized protein</fullName>
    </submittedName>
</protein>
<evidence type="ECO:0000313" key="1">
    <source>
        <dbReference type="EMBL" id="KAL0573653.1"/>
    </source>
</evidence>
<gene>
    <name evidence="2" type="ORF">V5O48_004498</name>
    <name evidence="1" type="ORF">V5O48_008299</name>
</gene>
<evidence type="ECO:0000313" key="3">
    <source>
        <dbReference type="Proteomes" id="UP001465976"/>
    </source>
</evidence>
<reference evidence="1 3" key="1">
    <citation type="submission" date="2024-02" db="EMBL/GenBank/DDBJ databases">
        <title>A draft genome for the cacao thread blight pathogen Marasmius crinis-equi.</title>
        <authorList>
            <person name="Cohen S.P."/>
            <person name="Baruah I.K."/>
            <person name="Amoako-Attah I."/>
            <person name="Bukari Y."/>
            <person name="Meinhardt L.W."/>
            <person name="Bailey B.A."/>
        </authorList>
    </citation>
    <scope>NUCLEOTIDE SEQUENCE [LARGE SCALE GENOMIC DNA]</scope>
    <source>
        <strain evidence="1 3">GH-76</strain>
    </source>
</reference>
<keyword evidence="3" id="KW-1185">Reference proteome</keyword>